<feature type="modified residue" description="4-aspartylphosphate" evidence="1">
    <location>
        <position position="71"/>
    </location>
</feature>
<dbReference type="EMBL" id="ADVL01000341">
    <property type="protein sequence ID" value="EFH11662.1"/>
    <property type="molecule type" value="Genomic_DNA"/>
</dbReference>
<name>D5RM11_9PROT</name>
<protein>
    <submittedName>
        <fullName evidence="3">Response regulator receiver domain protein</fullName>
    </submittedName>
</protein>
<feature type="domain" description="Response regulatory" evidence="2">
    <location>
        <begin position="20"/>
        <end position="138"/>
    </location>
</feature>
<sequence>MTLELPEAPATASGGAAPLRVLLCDDSAVIRAAMARILHADPGIQVVARARHGEEAVAAIRRGGIDLAVIDIEMPVMDGLTALPLLLQADPGLRVIVCSTLTTKGAAAAMEAMRRGAADCLPKPSSDEEAAFAAELVALVKGHGALRRRSAPTPALNMQVAP</sequence>
<evidence type="ECO:0000259" key="2">
    <source>
        <dbReference type="PROSITE" id="PS50110"/>
    </source>
</evidence>
<keyword evidence="1" id="KW-0597">Phosphoprotein</keyword>
<evidence type="ECO:0000313" key="3">
    <source>
        <dbReference type="EMBL" id="EFH11662.1"/>
    </source>
</evidence>
<gene>
    <name evidence="3" type="ORF">HMPREF0731_2122</name>
</gene>
<dbReference type="Pfam" id="PF00072">
    <property type="entry name" value="Response_reg"/>
    <property type="match status" value="1"/>
</dbReference>
<dbReference type="CDD" id="cd17541">
    <property type="entry name" value="REC_CheB-like"/>
    <property type="match status" value="1"/>
</dbReference>
<dbReference type="SMART" id="SM00448">
    <property type="entry name" value="REC"/>
    <property type="match status" value="1"/>
</dbReference>
<organism evidence="3 4">
    <name type="scientific">Pseudoroseomonas cervicalis ATCC 49957</name>
    <dbReference type="NCBI Taxonomy" id="525371"/>
    <lineage>
        <taxon>Bacteria</taxon>
        <taxon>Pseudomonadati</taxon>
        <taxon>Pseudomonadota</taxon>
        <taxon>Alphaproteobacteria</taxon>
        <taxon>Acetobacterales</taxon>
        <taxon>Roseomonadaceae</taxon>
        <taxon>Roseomonas</taxon>
    </lineage>
</organism>
<dbReference type="Gene3D" id="3.40.50.2300">
    <property type="match status" value="1"/>
</dbReference>
<dbReference type="SUPFAM" id="SSF52172">
    <property type="entry name" value="CheY-like"/>
    <property type="match status" value="1"/>
</dbReference>
<dbReference type="RefSeq" id="WP_007004539.1">
    <property type="nucleotide sequence ID" value="NZ_GG770779.1"/>
</dbReference>
<dbReference type="PROSITE" id="PS50110">
    <property type="entry name" value="RESPONSE_REGULATORY"/>
    <property type="match status" value="1"/>
</dbReference>
<dbReference type="PANTHER" id="PTHR42872">
    <property type="entry name" value="PROTEIN-GLUTAMATE METHYLESTERASE/PROTEIN-GLUTAMINE GLUTAMINASE"/>
    <property type="match status" value="1"/>
</dbReference>
<evidence type="ECO:0000313" key="4">
    <source>
        <dbReference type="Proteomes" id="UP000005324"/>
    </source>
</evidence>
<dbReference type="Proteomes" id="UP000005324">
    <property type="component" value="Unassembled WGS sequence"/>
</dbReference>
<keyword evidence="4" id="KW-1185">Reference proteome</keyword>
<accession>D5RM11</accession>
<dbReference type="HOGENOM" id="CLU_000445_69_15_5"/>
<dbReference type="AlphaFoldDB" id="D5RM11"/>
<proteinExistence type="predicted"/>
<evidence type="ECO:0000256" key="1">
    <source>
        <dbReference type="PROSITE-ProRule" id="PRU00169"/>
    </source>
</evidence>
<dbReference type="GO" id="GO:0000160">
    <property type="term" value="P:phosphorelay signal transduction system"/>
    <property type="evidence" value="ECO:0007669"/>
    <property type="project" value="InterPro"/>
</dbReference>
<dbReference type="PANTHER" id="PTHR42872:SF3">
    <property type="entry name" value="PROTEIN-GLUTAMATE METHYLESTERASE_PROTEIN-GLUTAMINE GLUTAMINASE 1"/>
    <property type="match status" value="1"/>
</dbReference>
<comment type="caution">
    <text evidence="3">The sequence shown here is derived from an EMBL/GenBank/DDBJ whole genome shotgun (WGS) entry which is preliminary data.</text>
</comment>
<feature type="non-terminal residue" evidence="3">
    <location>
        <position position="162"/>
    </location>
</feature>
<dbReference type="InterPro" id="IPR001789">
    <property type="entry name" value="Sig_transdc_resp-reg_receiver"/>
</dbReference>
<dbReference type="InterPro" id="IPR011006">
    <property type="entry name" value="CheY-like_superfamily"/>
</dbReference>
<reference evidence="3 4" key="1">
    <citation type="submission" date="2010-04" db="EMBL/GenBank/DDBJ databases">
        <authorList>
            <person name="Qin X."/>
            <person name="Bachman B."/>
            <person name="Battles P."/>
            <person name="Bell A."/>
            <person name="Bess C."/>
            <person name="Bickham C."/>
            <person name="Chaboub L."/>
            <person name="Chen D."/>
            <person name="Coyle M."/>
            <person name="Deiros D.R."/>
            <person name="Dinh H."/>
            <person name="Forbes L."/>
            <person name="Fowler G."/>
            <person name="Francisco L."/>
            <person name="Fu Q."/>
            <person name="Gubbala S."/>
            <person name="Hale W."/>
            <person name="Han Y."/>
            <person name="Hemphill L."/>
            <person name="Highlander S.K."/>
            <person name="Hirani K."/>
            <person name="Hogues M."/>
            <person name="Jackson L."/>
            <person name="Jakkamsetti A."/>
            <person name="Javaid M."/>
            <person name="Jiang H."/>
            <person name="Korchina V."/>
            <person name="Kovar C."/>
            <person name="Lara F."/>
            <person name="Lee S."/>
            <person name="Mata R."/>
            <person name="Mathew T."/>
            <person name="Moen C."/>
            <person name="Morales K."/>
            <person name="Munidasa M."/>
            <person name="Nazareth L."/>
            <person name="Ngo R."/>
            <person name="Nguyen L."/>
            <person name="Okwuonu G."/>
            <person name="Ongeri F."/>
            <person name="Patil S."/>
            <person name="Petrosino J."/>
            <person name="Pham C."/>
            <person name="Pham P."/>
            <person name="Pu L.-L."/>
            <person name="Puazo M."/>
            <person name="Raj R."/>
            <person name="Reid J."/>
            <person name="Rouhana J."/>
            <person name="Saada N."/>
            <person name="Shang Y."/>
            <person name="Simmons D."/>
            <person name="Thornton R."/>
            <person name="Warren J."/>
            <person name="Weissenberger G."/>
            <person name="Zhang J."/>
            <person name="Zhang L."/>
            <person name="Zhou C."/>
            <person name="Zhu D."/>
            <person name="Muzny D."/>
            <person name="Worley K."/>
            <person name="Gibbs R."/>
        </authorList>
    </citation>
    <scope>NUCLEOTIDE SEQUENCE [LARGE SCALE GENOMIC DNA]</scope>
    <source>
        <strain evidence="3 4">ATCC 49957</strain>
    </source>
</reference>